<evidence type="ECO:0000256" key="12">
    <source>
        <dbReference type="ARBA" id="ARBA00067998"/>
    </source>
</evidence>
<evidence type="ECO:0000256" key="5">
    <source>
        <dbReference type="ARBA" id="ARBA00023040"/>
    </source>
</evidence>
<feature type="transmembrane region" description="Helical" evidence="15">
    <location>
        <begin position="59"/>
        <end position="82"/>
    </location>
</feature>
<dbReference type="GO" id="GO:0004957">
    <property type="term" value="F:prostaglandin E receptor activity"/>
    <property type="evidence" value="ECO:0007669"/>
    <property type="project" value="InterPro"/>
</dbReference>
<evidence type="ECO:0000256" key="10">
    <source>
        <dbReference type="ARBA" id="ARBA00023224"/>
    </source>
</evidence>
<feature type="region of interest" description="Disordered" evidence="14">
    <location>
        <begin position="357"/>
        <end position="376"/>
    </location>
</feature>
<keyword evidence="4 15" id="KW-1133">Transmembrane helix</keyword>
<dbReference type="Ensembl" id="ENSLLET00000034884.1">
    <property type="protein sequence ID" value="ENSLLEP00000033609.1"/>
    <property type="gene ID" value="ENSLLEG00000021267.1"/>
</dbReference>
<sequence length="376" mass="42209">MIVAGEPRTQDLCLNTTHLAPGESPIISAVMFAAGVVGNLIALVLLASFKRGVRGKCSLFLILVTGLVITDLLGTCMISPVVLISYSQNLTLTALNDSVCHYFAFAMTFFSLATMLVLFAMALERALAIGHPYFYDKYIRKRCGFISFPVIYFFCCLFCLLPSMGVGEYIQYCPGTWCFINMRGHIVNGKTSNVYSSIYATLLLLLIIAVITCNLIVMVSLVRMHKRQKSRRAGSLVTNRKERMSMSEEIDHLILLTLMTIIFTICSVPFTVRAYINRFQNTPDDKLDLLALRFLSVNSIIDPWVFTILRPSVLRIIRYLLCCQTSFKAMEMKSGPSLTSRLSANKHNFVDLTYGSSQKKPLEKHEHIQQGEKTDV</sequence>
<evidence type="ECO:0000256" key="7">
    <source>
        <dbReference type="ARBA" id="ARBA00023157"/>
    </source>
</evidence>
<evidence type="ECO:0000256" key="6">
    <source>
        <dbReference type="ARBA" id="ARBA00023136"/>
    </source>
</evidence>
<evidence type="ECO:0000256" key="15">
    <source>
        <dbReference type="SAM" id="Phobius"/>
    </source>
</evidence>
<dbReference type="InterPro" id="IPR017452">
    <property type="entry name" value="GPCR_Rhodpsn_7TM"/>
</dbReference>
<dbReference type="InterPro" id="IPR001923">
    <property type="entry name" value="Prostglndn_EP2_rcpt"/>
</dbReference>
<feature type="transmembrane region" description="Helical" evidence="15">
    <location>
        <begin position="102"/>
        <end position="123"/>
    </location>
</feature>
<dbReference type="PRINTS" id="PR00237">
    <property type="entry name" value="GPCRRHODOPSN"/>
</dbReference>
<dbReference type="PANTHER" id="PTHR11866">
    <property type="entry name" value="G-PROTEIN COUPLED RECEPTOR FAMILY 1 MEMBER"/>
    <property type="match status" value="1"/>
</dbReference>
<dbReference type="PROSITE" id="PS50262">
    <property type="entry name" value="G_PROTEIN_RECEP_F1_2"/>
    <property type="match status" value="1"/>
</dbReference>
<evidence type="ECO:0000313" key="17">
    <source>
        <dbReference type="Ensembl" id="ENSLLEP00000033609.1"/>
    </source>
</evidence>
<dbReference type="GO" id="GO:0007189">
    <property type="term" value="P:adenylate cyclase-activating G protein-coupled receptor signaling pathway"/>
    <property type="evidence" value="ECO:0007669"/>
    <property type="project" value="TreeGrafter"/>
</dbReference>
<evidence type="ECO:0000256" key="9">
    <source>
        <dbReference type="ARBA" id="ARBA00023180"/>
    </source>
</evidence>
<evidence type="ECO:0000256" key="1">
    <source>
        <dbReference type="ARBA" id="ARBA00004651"/>
    </source>
</evidence>
<dbReference type="OrthoDB" id="5959154at2759"/>
<feature type="domain" description="G-protein coupled receptors family 1 profile" evidence="16">
    <location>
        <begin position="38"/>
        <end position="306"/>
    </location>
</feature>
<organism evidence="17 18">
    <name type="scientific">Leptobrachium leishanense</name>
    <name type="common">Leishan spiny toad</name>
    <dbReference type="NCBI Taxonomy" id="445787"/>
    <lineage>
        <taxon>Eukaryota</taxon>
        <taxon>Metazoa</taxon>
        <taxon>Chordata</taxon>
        <taxon>Craniata</taxon>
        <taxon>Vertebrata</taxon>
        <taxon>Euteleostomi</taxon>
        <taxon>Amphibia</taxon>
        <taxon>Batrachia</taxon>
        <taxon>Anura</taxon>
        <taxon>Pelobatoidea</taxon>
        <taxon>Megophryidae</taxon>
        <taxon>Leptobrachium</taxon>
    </lineage>
</organism>
<evidence type="ECO:0000256" key="8">
    <source>
        <dbReference type="ARBA" id="ARBA00023170"/>
    </source>
</evidence>
<dbReference type="Gene3D" id="1.20.1070.10">
    <property type="entry name" value="Rhodopsin 7-helix transmembrane proteins"/>
    <property type="match status" value="1"/>
</dbReference>
<accession>A0A8C5Q8X9</accession>
<feature type="transmembrane region" description="Helical" evidence="15">
    <location>
        <begin position="26"/>
        <end position="47"/>
    </location>
</feature>
<feature type="transmembrane region" description="Helical" evidence="15">
    <location>
        <begin position="198"/>
        <end position="222"/>
    </location>
</feature>
<dbReference type="PANTHER" id="PTHR11866:SF8">
    <property type="entry name" value="PROSTAGLANDIN E2 RECEPTOR EP2 SUBTYPE"/>
    <property type="match status" value="1"/>
</dbReference>
<dbReference type="InterPro" id="IPR008365">
    <property type="entry name" value="Prostanoid_rcpt"/>
</dbReference>
<feature type="compositionally biased region" description="Basic and acidic residues" evidence="14">
    <location>
        <begin position="360"/>
        <end position="376"/>
    </location>
</feature>
<protein>
    <recommendedName>
        <fullName evidence="12">Prostaglandin E2 receptor EP2 subtype</fullName>
    </recommendedName>
    <alternativeName>
        <fullName evidence="13">Prostanoid EP2 receptor</fullName>
    </alternativeName>
</protein>
<keyword evidence="7" id="KW-1015">Disulfide bond</keyword>
<dbReference type="GO" id="GO:0007204">
    <property type="term" value="P:positive regulation of cytosolic calcium ion concentration"/>
    <property type="evidence" value="ECO:0007669"/>
    <property type="project" value="TreeGrafter"/>
</dbReference>
<comment type="function">
    <text evidence="11">Receptor for prostaglandin E2 (PGE2). The activity of this receptor is mediated by G(s) proteins that stimulate adenylate cyclase. The subsequent raise in intracellular cAMP is responsible for the relaxing effect of this receptor on smooth muscle.</text>
</comment>
<dbReference type="AlphaFoldDB" id="A0A8C5Q8X9"/>
<keyword evidence="8" id="KW-0675">Receptor</keyword>
<evidence type="ECO:0000256" key="2">
    <source>
        <dbReference type="ARBA" id="ARBA00022475"/>
    </source>
</evidence>
<dbReference type="PRINTS" id="PR00581">
    <property type="entry name" value="PRSTNOIDEP2R"/>
</dbReference>
<keyword evidence="9" id="KW-0325">Glycoprotein</keyword>
<feature type="transmembrane region" description="Helical" evidence="15">
    <location>
        <begin position="290"/>
        <end position="309"/>
    </location>
</feature>
<keyword evidence="5" id="KW-0297">G-protein coupled receptor</keyword>
<keyword evidence="10" id="KW-0807">Transducer</keyword>
<comment type="subcellular location">
    <subcellularLocation>
        <location evidence="1">Cell membrane</location>
        <topology evidence="1">Multi-pass membrane protein</topology>
    </subcellularLocation>
</comment>
<evidence type="ECO:0000256" key="14">
    <source>
        <dbReference type="SAM" id="MobiDB-lite"/>
    </source>
</evidence>
<dbReference type="GO" id="GO:0005886">
    <property type="term" value="C:plasma membrane"/>
    <property type="evidence" value="ECO:0007669"/>
    <property type="project" value="UniProtKB-SubCell"/>
</dbReference>
<evidence type="ECO:0000256" key="4">
    <source>
        <dbReference type="ARBA" id="ARBA00022989"/>
    </source>
</evidence>
<dbReference type="GeneTree" id="ENSGT01050000244902"/>
<feature type="transmembrane region" description="Helical" evidence="15">
    <location>
        <begin position="250"/>
        <end position="270"/>
    </location>
</feature>
<dbReference type="Pfam" id="PF00001">
    <property type="entry name" value="7tm_1"/>
    <property type="match status" value="1"/>
</dbReference>
<evidence type="ECO:0000256" key="3">
    <source>
        <dbReference type="ARBA" id="ARBA00022692"/>
    </source>
</evidence>
<dbReference type="Proteomes" id="UP000694569">
    <property type="component" value="Unplaced"/>
</dbReference>
<dbReference type="PRINTS" id="PR01788">
    <property type="entry name" value="PROSTANOIDR"/>
</dbReference>
<evidence type="ECO:0000259" key="16">
    <source>
        <dbReference type="PROSITE" id="PS50262"/>
    </source>
</evidence>
<keyword evidence="2" id="KW-1003">Cell membrane</keyword>
<dbReference type="GO" id="GO:0071380">
    <property type="term" value="P:cellular response to prostaglandin E stimulus"/>
    <property type="evidence" value="ECO:0007669"/>
    <property type="project" value="TreeGrafter"/>
</dbReference>
<reference evidence="17" key="1">
    <citation type="submission" date="2025-08" db="UniProtKB">
        <authorList>
            <consortium name="Ensembl"/>
        </authorList>
    </citation>
    <scope>IDENTIFICATION</scope>
</reference>
<gene>
    <name evidence="17" type="primary">PTGER2</name>
</gene>
<evidence type="ECO:0000313" key="18">
    <source>
        <dbReference type="Proteomes" id="UP000694569"/>
    </source>
</evidence>
<dbReference type="GO" id="GO:0006954">
    <property type="term" value="P:inflammatory response"/>
    <property type="evidence" value="ECO:0007669"/>
    <property type="project" value="TreeGrafter"/>
</dbReference>
<evidence type="ECO:0000256" key="11">
    <source>
        <dbReference type="ARBA" id="ARBA00055790"/>
    </source>
</evidence>
<dbReference type="SUPFAM" id="SSF81321">
    <property type="entry name" value="Family A G protein-coupled receptor-like"/>
    <property type="match status" value="1"/>
</dbReference>
<feature type="transmembrane region" description="Helical" evidence="15">
    <location>
        <begin position="144"/>
        <end position="164"/>
    </location>
</feature>
<name>A0A8C5Q8X9_9ANUR</name>
<keyword evidence="18" id="KW-1185">Reference proteome</keyword>
<proteinExistence type="predicted"/>
<dbReference type="CDD" id="cd15139">
    <property type="entry name" value="7tmA_PGE2_EP2"/>
    <property type="match status" value="1"/>
</dbReference>
<evidence type="ECO:0000256" key="13">
    <source>
        <dbReference type="ARBA" id="ARBA00080542"/>
    </source>
</evidence>
<dbReference type="FunFam" id="1.20.1070.10:FF:000212">
    <property type="entry name" value="Prostaglandin E2 receptor EP2 subtype"/>
    <property type="match status" value="1"/>
</dbReference>
<reference evidence="17" key="2">
    <citation type="submission" date="2025-09" db="UniProtKB">
        <authorList>
            <consortium name="Ensembl"/>
        </authorList>
    </citation>
    <scope>IDENTIFICATION</scope>
</reference>
<keyword evidence="6 15" id="KW-0472">Membrane</keyword>
<keyword evidence="3 15" id="KW-0812">Transmembrane</keyword>
<dbReference type="InterPro" id="IPR000276">
    <property type="entry name" value="GPCR_Rhodpsn"/>
</dbReference>